<dbReference type="GO" id="GO:0006018">
    <property type="term" value="P:2-deoxyribose 1-phosphate catabolic process"/>
    <property type="evidence" value="ECO:0007669"/>
    <property type="project" value="UniProtKB-UniRule"/>
</dbReference>
<comment type="similarity">
    <text evidence="1 4">Belongs to the phosphopentomutase family.</text>
</comment>
<dbReference type="InterPro" id="IPR010045">
    <property type="entry name" value="DeoB"/>
</dbReference>
<comment type="cofactor">
    <cofactor evidence="4">
        <name>Mn(2+)</name>
        <dbReference type="ChEBI" id="CHEBI:29035"/>
    </cofactor>
    <text evidence="4">Binds 2 manganese ions.</text>
</comment>
<feature type="binding site" evidence="4">
    <location>
        <position position="333"/>
    </location>
    <ligand>
        <name>Mn(2+)</name>
        <dbReference type="ChEBI" id="CHEBI:29035"/>
        <label>1</label>
    </ligand>
</feature>
<proteinExistence type="inferred from homology"/>
<gene>
    <name evidence="4 7" type="primary">deoB</name>
    <name evidence="7" type="ORF">ATOP_06210</name>
</gene>
<keyword evidence="8" id="KW-1185">Reference proteome</keyword>
<dbReference type="NCBIfam" id="NF003766">
    <property type="entry name" value="PRK05362.1"/>
    <property type="match status" value="1"/>
</dbReference>
<dbReference type="GO" id="GO:0043094">
    <property type="term" value="P:metabolic compound salvage"/>
    <property type="evidence" value="ECO:0007669"/>
    <property type="project" value="UniProtKB-UniRule"/>
</dbReference>
<dbReference type="InterPro" id="IPR024052">
    <property type="entry name" value="Phosphopentomutase_DeoB_cap_sf"/>
</dbReference>
<dbReference type="GO" id="GO:0009117">
    <property type="term" value="P:nucleotide metabolic process"/>
    <property type="evidence" value="ECO:0007669"/>
    <property type="project" value="UniProtKB-UniRule"/>
</dbReference>
<dbReference type="InterPro" id="IPR017850">
    <property type="entry name" value="Alkaline_phosphatase_core_sf"/>
</dbReference>
<feature type="binding site" evidence="4">
    <location>
        <position position="292"/>
    </location>
    <ligand>
        <name>Mn(2+)</name>
        <dbReference type="ChEBI" id="CHEBI:29035"/>
        <label>2</label>
    </ligand>
</feature>
<name>A0AAV5AZG3_9ACTN</name>
<dbReference type="AlphaFoldDB" id="A0AAV5AZG3"/>
<dbReference type="PIRSF" id="PIRSF001491">
    <property type="entry name" value="Ppentomutase"/>
    <property type="match status" value="1"/>
</dbReference>
<dbReference type="PANTHER" id="PTHR21110:SF0">
    <property type="entry name" value="PHOSPHOPENTOMUTASE"/>
    <property type="match status" value="1"/>
</dbReference>
<dbReference type="EMBL" id="BQKC01000001">
    <property type="protein sequence ID" value="GJM54966.1"/>
    <property type="molecule type" value="Genomic_DNA"/>
</dbReference>
<dbReference type="RefSeq" id="WP_204407174.1">
    <property type="nucleotide sequence ID" value="NZ_BQKC01000001.1"/>
</dbReference>
<dbReference type="Gene3D" id="3.30.70.1250">
    <property type="entry name" value="Phosphopentomutase"/>
    <property type="match status" value="1"/>
</dbReference>
<protein>
    <recommendedName>
        <fullName evidence="4 5">Phosphopentomutase</fullName>
        <ecNumber evidence="4 5">5.4.2.7</ecNumber>
    </recommendedName>
    <alternativeName>
        <fullName evidence="4">Phosphodeoxyribomutase</fullName>
    </alternativeName>
</protein>
<keyword evidence="4" id="KW-0963">Cytoplasm</keyword>
<dbReference type="NCBIfam" id="TIGR01696">
    <property type="entry name" value="deoB"/>
    <property type="match status" value="1"/>
</dbReference>
<comment type="function">
    <text evidence="4">Isomerase that catalyzes the conversion of deoxy-ribose 1-phosphate (dRib-1-P) and ribose 1-phosphate (Rib-1-P) to deoxy-ribose 5-phosphate (dRib-5-P) and ribose 5-phosphate (Rib-5-P), respectively.</text>
</comment>
<feature type="binding site" evidence="4">
    <location>
        <position position="14"/>
    </location>
    <ligand>
        <name>Mn(2+)</name>
        <dbReference type="ChEBI" id="CHEBI:29035"/>
        <label>1</label>
    </ligand>
</feature>
<comment type="subcellular location">
    <subcellularLocation>
        <location evidence="4">Cytoplasm</location>
    </subcellularLocation>
</comment>
<dbReference type="Pfam" id="PF01676">
    <property type="entry name" value="Metalloenzyme"/>
    <property type="match status" value="1"/>
</dbReference>
<feature type="domain" description="Metalloenzyme" evidence="6">
    <location>
        <begin position="7"/>
        <end position="386"/>
    </location>
</feature>
<evidence type="ECO:0000256" key="1">
    <source>
        <dbReference type="ARBA" id="ARBA00010373"/>
    </source>
</evidence>
<keyword evidence="3 4" id="KW-0464">Manganese</keyword>
<dbReference type="SUPFAM" id="SSF143856">
    <property type="entry name" value="DeoB insert domain-like"/>
    <property type="match status" value="1"/>
</dbReference>
<comment type="caution">
    <text evidence="7">The sequence shown here is derived from an EMBL/GenBank/DDBJ whole genome shotgun (WGS) entry which is preliminary data.</text>
</comment>
<dbReference type="Gene3D" id="3.40.720.10">
    <property type="entry name" value="Alkaline Phosphatase, subunit A"/>
    <property type="match status" value="1"/>
</dbReference>
<accession>A0AAV5AZG3</accession>
<dbReference type="GO" id="GO:0005829">
    <property type="term" value="C:cytosol"/>
    <property type="evidence" value="ECO:0007669"/>
    <property type="project" value="TreeGrafter"/>
</dbReference>
<evidence type="ECO:0000259" key="6">
    <source>
        <dbReference type="Pfam" id="PF01676"/>
    </source>
</evidence>
<dbReference type="GO" id="GO:0000287">
    <property type="term" value="F:magnesium ion binding"/>
    <property type="evidence" value="ECO:0007669"/>
    <property type="project" value="UniProtKB-UniRule"/>
</dbReference>
<feature type="binding site" evidence="4">
    <location>
        <position position="297"/>
    </location>
    <ligand>
        <name>Mn(2+)</name>
        <dbReference type="ChEBI" id="CHEBI:29035"/>
        <label>2</label>
    </ligand>
</feature>
<feature type="binding site" evidence="4">
    <location>
        <position position="334"/>
    </location>
    <ligand>
        <name>Mn(2+)</name>
        <dbReference type="ChEBI" id="CHEBI:29035"/>
        <label>1</label>
    </ligand>
</feature>
<comment type="catalytic activity">
    <reaction evidence="4">
        <text>alpha-D-ribose 1-phosphate = D-ribose 5-phosphate</text>
        <dbReference type="Rhea" id="RHEA:18793"/>
        <dbReference type="ChEBI" id="CHEBI:57720"/>
        <dbReference type="ChEBI" id="CHEBI:78346"/>
        <dbReference type="EC" id="5.4.2.7"/>
    </reaction>
</comment>
<keyword evidence="2 4" id="KW-0479">Metal-binding</keyword>
<dbReference type="HAMAP" id="MF_00740">
    <property type="entry name" value="Phosphopentomut"/>
    <property type="match status" value="1"/>
</dbReference>
<dbReference type="PANTHER" id="PTHR21110">
    <property type="entry name" value="PHOSPHOPENTOMUTASE"/>
    <property type="match status" value="1"/>
</dbReference>
<dbReference type="EC" id="5.4.2.7" evidence="4 5"/>
<dbReference type="InterPro" id="IPR006124">
    <property type="entry name" value="Metalloenzyme"/>
</dbReference>
<dbReference type="Proteomes" id="UP001055025">
    <property type="component" value="Unassembled WGS sequence"/>
</dbReference>
<evidence type="ECO:0000313" key="7">
    <source>
        <dbReference type="EMBL" id="GJM54966.1"/>
    </source>
</evidence>
<comment type="catalytic activity">
    <reaction evidence="4">
        <text>2-deoxy-alpha-D-ribose 1-phosphate = 2-deoxy-D-ribose 5-phosphate</text>
        <dbReference type="Rhea" id="RHEA:27658"/>
        <dbReference type="ChEBI" id="CHEBI:57259"/>
        <dbReference type="ChEBI" id="CHEBI:62877"/>
        <dbReference type="EC" id="5.4.2.7"/>
    </reaction>
</comment>
<evidence type="ECO:0000313" key="8">
    <source>
        <dbReference type="Proteomes" id="UP001055025"/>
    </source>
</evidence>
<dbReference type="SUPFAM" id="SSF53649">
    <property type="entry name" value="Alkaline phosphatase-like"/>
    <property type="match status" value="1"/>
</dbReference>
<feature type="binding site" evidence="4">
    <location>
        <position position="345"/>
    </location>
    <ligand>
        <name>Mn(2+)</name>
        <dbReference type="ChEBI" id="CHEBI:29035"/>
        <label>2</label>
    </ligand>
</feature>
<evidence type="ECO:0000256" key="4">
    <source>
        <dbReference type="HAMAP-Rule" id="MF_00740"/>
    </source>
</evidence>
<sequence>MDPRYRRIFVIVLDAMGVGEAPDSAAFDDVGADTLGSIARTYDGSLAVPNLGSLGLGNIRTDDPLPGVPPAEHPRGCYGRMTVTSNGNDSIDGHWEMMGLPVRFDMGHCPDGFPRWLVDDLEGFSGRRMLVNRAYSGTEVIRDHGEQAVEEGAVILYTSGDSVLQLAAHTGVVPLDELYRLCEHARGLVNGPEVVMGRVIARPFVGDDAGSFSRTSERRDYGLAPTGPTDMDRLVGAGYDVLAIGKIGDLFSGRGITRSWHNESNMDGMDHVDEAVATDFCGLCFVNLVDFDTVYGHRRDPVGEGRALMDFDARLGRVMAAMGPDDLLMICADHGNDPCYKGTDHTRELVPLLAFSPSMAHPGQDLGTRPTAADLGATVLDNFGVEGTGEGTSFLALVS</sequence>
<dbReference type="CDD" id="cd16009">
    <property type="entry name" value="PPM"/>
    <property type="match status" value="1"/>
</dbReference>
<evidence type="ECO:0000256" key="2">
    <source>
        <dbReference type="ARBA" id="ARBA00022723"/>
    </source>
</evidence>
<organism evidence="7 8">
    <name type="scientific">Granulimonas faecalis</name>
    <dbReference type="NCBI Taxonomy" id="2894155"/>
    <lineage>
        <taxon>Bacteria</taxon>
        <taxon>Bacillati</taxon>
        <taxon>Actinomycetota</taxon>
        <taxon>Coriobacteriia</taxon>
        <taxon>Coriobacteriales</taxon>
        <taxon>Kribbibacteriaceae</taxon>
        <taxon>Granulimonas</taxon>
    </lineage>
</organism>
<dbReference type="GO" id="GO:0008973">
    <property type="term" value="F:phosphopentomutase activity"/>
    <property type="evidence" value="ECO:0007669"/>
    <property type="project" value="UniProtKB-UniRule"/>
</dbReference>
<reference evidence="7" key="1">
    <citation type="journal article" date="2022" name="Int. J. Syst. Evol. Microbiol.">
        <title>Granulimonas faecalis gen. nov., sp. nov., and Leptogranulimonas caecicola gen. nov., sp. nov., novel lactate-producing Atopobiaceae bacteria isolated from mouse intestines, and an emended description of the family Atopobiaceae.</title>
        <authorList>
            <person name="Morinaga K."/>
            <person name="Kusada H."/>
            <person name="Sakamoto S."/>
            <person name="Murakami T."/>
            <person name="Toyoda A."/>
            <person name="Mori H."/>
            <person name="Meng X.Y."/>
            <person name="Takashino M."/>
            <person name="Murotomi K."/>
            <person name="Tamaki H."/>
        </authorList>
    </citation>
    <scope>NUCLEOTIDE SEQUENCE</scope>
    <source>
        <strain evidence="7">OPF53</strain>
    </source>
</reference>
<evidence type="ECO:0000256" key="5">
    <source>
        <dbReference type="NCBIfam" id="TIGR01696"/>
    </source>
</evidence>
<evidence type="ECO:0000256" key="3">
    <source>
        <dbReference type="ARBA" id="ARBA00023211"/>
    </source>
</evidence>
<dbReference type="GO" id="GO:0030145">
    <property type="term" value="F:manganese ion binding"/>
    <property type="evidence" value="ECO:0007669"/>
    <property type="project" value="UniProtKB-UniRule"/>
</dbReference>
<comment type="pathway">
    <text evidence="4">Carbohydrate degradation; 2-deoxy-D-ribose 1-phosphate degradation; D-glyceraldehyde 3-phosphate and acetaldehyde from 2-deoxy-alpha-D-ribose 1-phosphate: step 1/2.</text>
</comment>
<keyword evidence="4" id="KW-0413">Isomerase</keyword>